<protein>
    <submittedName>
        <fullName evidence="4">Disease resistance protein (TIR-NBS-LRR class)</fullName>
    </submittedName>
</protein>
<accession>A0A0C3WST2</accession>
<evidence type="ECO:0000313" key="6">
    <source>
        <dbReference type="Proteomes" id="UP000002051"/>
    </source>
</evidence>
<feature type="domain" description="TIR" evidence="3">
    <location>
        <begin position="26"/>
        <end position="175"/>
    </location>
</feature>
<dbReference type="PANTHER" id="PTHR11017:SF271">
    <property type="entry name" value="DISEASE RESISTANCE PROTEIN (TIR-NBS-LRR CLASS) FAMILY"/>
    <property type="match status" value="1"/>
</dbReference>
<dbReference type="SUPFAM" id="SSF52540">
    <property type="entry name" value="P-loop containing nucleoside triphosphate hydrolases"/>
    <property type="match status" value="1"/>
</dbReference>
<gene>
    <name evidence="4" type="ordered locus">MTR_4g020520</name>
</gene>
<dbReference type="PANTHER" id="PTHR11017">
    <property type="entry name" value="LEUCINE-RICH REPEAT-CONTAINING PROTEIN"/>
    <property type="match status" value="1"/>
</dbReference>
<reference evidence="4 6" key="2">
    <citation type="journal article" date="2014" name="BMC Genomics">
        <title>An improved genome release (version Mt4.0) for the model legume Medicago truncatula.</title>
        <authorList>
            <person name="Tang H."/>
            <person name="Krishnakumar V."/>
            <person name="Bidwell S."/>
            <person name="Rosen B."/>
            <person name="Chan A."/>
            <person name="Zhou S."/>
            <person name="Gentzbittel L."/>
            <person name="Childs K.L."/>
            <person name="Yandell M."/>
            <person name="Gundlach H."/>
            <person name="Mayer K.F."/>
            <person name="Schwartz D.C."/>
            <person name="Town C.D."/>
        </authorList>
    </citation>
    <scope>GENOME REANNOTATION</scope>
    <source>
        <strain evidence="5 6">cv. Jemalong A17</strain>
    </source>
</reference>
<dbReference type="EnsemblPlants" id="AES87050">
    <property type="protein sequence ID" value="AES87050"/>
    <property type="gene ID" value="MTR_4g020520"/>
</dbReference>
<evidence type="ECO:0000259" key="3">
    <source>
        <dbReference type="PROSITE" id="PS50104"/>
    </source>
</evidence>
<dbReference type="InterPro" id="IPR036390">
    <property type="entry name" value="WH_DNA-bd_sf"/>
</dbReference>
<dbReference type="InterPro" id="IPR058192">
    <property type="entry name" value="WHD_ROQ1-like"/>
</dbReference>
<dbReference type="SMART" id="SM00255">
    <property type="entry name" value="TIR"/>
    <property type="match status" value="1"/>
</dbReference>
<reference evidence="5" key="3">
    <citation type="submission" date="2015-04" db="UniProtKB">
        <authorList>
            <consortium name="EnsemblPlants"/>
        </authorList>
    </citation>
    <scope>IDENTIFICATION</scope>
    <source>
        <strain evidence="5">cv. Jemalong A17</strain>
    </source>
</reference>
<dbReference type="Proteomes" id="UP000002051">
    <property type="component" value="Chromosome 4"/>
</dbReference>
<dbReference type="InterPro" id="IPR044974">
    <property type="entry name" value="Disease_R_plants"/>
</dbReference>
<dbReference type="SUPFAM" id="SSF52200">
    <property type="entry name" value="Toll/Interleukin receptor TIR domain"/>
    <property type="match status" value="1"/>
</dbReference>
<dbReference type="InterPro" id="IPR027417">
    <property type="entry name" value="P-loop_NTPase"/>
</dbReference>
<dbReference type="InterPro" id="IPR035897">
    <property type="entry name" value="Toll_tir_struct_dom_sf"/>
</dbReference>
<dbReference type="SUPFAM" id="SSF46785">
    <property type="entry name" value="Winged helix' DNA-binding domain"/>
    <property type="match status" value="1"/>
</dbReference>
<accession>G7JSB1</accession>
<proteinExistence type="predicted"/>
<dbReference type="PaxDb" id="3880-AES87050"/>
<reference evidence="4 6" key="1">
    <citation type="journal article" date="2011" name="Nature">
        <title>The Medicago genome provides insight into the evolution of rhizobial symbioses.</title>
        <authorList>
            <person name="Young N.D."/>
            <person name="Debelle F."/>
            <person name="Oldroyd G.E."/>
            <person name="Geurts R."/>
            <person name="Cannon S.B."/>
            <person name="Udvardi M.K."/>
            <person name="Benedito V.A."/>
            <person name="Mayer K.F."/>
            <person name="Gouzy J."/>
            <person name="Schoof H."/>
            <person name="Van de Peer Y."/>
            <person name="Proost S."/>
            <person name="Cook D.R."/>
            <person name="Meyers B.C."/>
            <person name="Spannagl M."/>
            <person name="Cheung F."/>
            <person name="De Mita S."/>
            <person name="Krishnakumar V."/>
            <person name="Gundlach H."/>
            <person name="Zhou S."/>
            <person name="Mudge J."/>
            <person name="Bharti A.K."/>
            <person name="Murray J.D."/>
            <person name="Naoumkina M.A."/>
            <person name="Rosen B."/>
            <person name="Silverstein K.A."/>
            <person name="Tang H."/>
            <person name="Rombauts S."/>
            <person name="Zhao P.X."/>
            <person name="Zhou P."/>
            <person name="Barbe V."/>
            <person name="Bardou P."/>
            <person name="Bechner M."/>
            <person name="Bellec A."/>
            <person name="Berger A."/>
            <person name="Berges H."/>
            <person name="Bidwell S."/>
            <person name="Bisseling T."/>
            <person name="Choisne N."/>
            <person name="Couloux A."/>
            <person name="Denny R."/>
            <person name="Deshpande S."/>
            <person name="Dai X."/>
            <person name="Doyle J.J."/>
            <person name="Dudez A.M."/>
            <person name="Farmer A.D."/>
            <person name="Fouteau S."/>
            <person name="Franken C."/>
            <person name="Gibelin C."/>
            <person name="Gish J."/>
            <person name="Goldstein S."/>
            <person name="Gonzalez A.J."/>
            <person name="Green P.J."/>
            <person name="Hallab A."/>
            <person name="Hartog M."/>
            <person name="Hua A."/>
            <person name="Humphray S.J."/>
            <person name="Jeong D.H."/>
            <person name="Jing Y."/>
            <person name="Jocker A."/>
            <person name="Kenton S.M."/>
            <person name="Kim D.J."/>
            <person name="Klee K."/>
            <person name="Lai H."/>
            <person name="Lang C."/>
            <person name="Lin S."/>
            <person name="Macmil S.L."/>
            <person name="Magdelenat G."/>
            <person name="Matthews L."/>
            <person name="McCorrison J."/>
            <person name="Monaghan E.L."/>
            <person name="Mun J.H."/>
            <person name="Najar F.Z."/>
            <person name="Nicholson C."/>
            <person name="Noirot C."/>
            <person name="O'Bleness M."/>
            <person name="Paule C.R."/>
            <person name="Poulain J."/>
            <person name="Prion F."/>
            <person name="Qin B."/>
            <person name="Qu C."/>
            <person name="Retzel E.F."/>
            <person name="Riddle C."/>
            <person name="Sallet E."/>
            <person name="Samain S."/>
            <person name="Samson N."/>
            <person name="Sanders I."/>
            <person name="Saurat O."/>
            <person name="Scarpelli C."/>
            <person name="Schiex T."/>
            <person name="Segurens B."/>
            <person name="Severin A.J."/>
            <person name="Sherrier D.J."/>
            <person name="Shi R."/>
            <person name="Sims S."/>
            <person name="Singer S.R."/>
            <person name="Sinharoy S."/>
            <person name="Sterck L."/>
            <person name="Viollet A."/>
            <person name="Wang B.B."/>
            <person name="Wang K."/>
            <person name="Wang M."/>
            <person name="Wang X."/>
            <person name="Warfsmann J."/>
            <person name="Weissenbach J."/>
            <person name="White D.D."/>
            <person name="White J.D."/>
            <person name="Wiley G.B."/>
            <person name="Wincker P."/>
            <person name="Xing Y."/>
            <person name="Yang L."/>
            <person name="Yao Z."/>
            <person name="Ying F."/>
            <person name="Zhai J."/>
            <person name="Zhou L."/>
            <person name="Zuber A."/>
            <person name="Denarie J."/>
            <person name="Dixon R.A."/>
            <person name="May G.D."/>
            <person name="Schwartz D.C."/>
            <person name="Rogers J."/>
            <person name="Quetier F."/>
            <person name="Town C.D."/>
            <person name="Roe B.A."/>
        </authorList>
    </citation>
    <scope>NUCLEOTIDE SEQUENCE [LARGE SCALE GENOMIC DNA]</scope>
    <source>
        <strain evidence="4">A17</strain>
        <strain evidence="5 6">cv. Jemalong A17</strain>
    </source>
</reference>
<dbReference type="AlphaFoldDB" id="G7JSB1"/>
<dbReference type="PROSITE" id="PS50104">
    <property type="entry name" value="TIR"/>
    <property type="match status" value="1"/>
</dbReference>
<dbReference type="Pfam" id="PF23282">
    <property type="entry name" value="WHD_ROQ1"/>
    <property type="match status" value="1"/>
</dbReference>
<dbReference type="HOGENOM" id="CLU_001561_2_0_1"/>
<dbReference type="Gene3D" id="3.40.50.10140">
    <property type="entry name" value="Toll/interleukin-1 receptor homology (TIR) domain"/>
    <property type="match status" value="2"/>
</dbReference>
<keyword evidence="6" id="KW-1185">Reference proteome</keyword>
<dbReference type="Pfam" id="PF01582">
    <property type="entry name" value="TIR"/>
    <property type="match status" value="1"/>
</dbReference>
<dbReference type="GO" id="GO:0006952">
    <property type="term" value="P:defense response"/>
    <property type="evidence" value="ECO:0007669"/>
    <property type="project" value="UniProtKB-KW"/>
</dbReference>
<dbReference type="EMBL" id="CM001220">
    <property type="protein sequence ID" value="AES87050.2"/>
    <property type="molecule type" value="Genomic_DNA"/>
</dbReference>
<dbReference type="Gene3D" id="3.40.50.300">
    <property type="entry name" value="P-loop containing nucleotide triphosphate hydrolases"/>
    <property type="match status" value="1"/>
</dbReference>
<evidence type="ECO:0000256" key="1">
    <source>
        <dbReference type="ARBA" id="ARBA00022737"/>
    </source>
</evidence>
<dbReference type="eggNOG" id="ENOG502QQJE">
    <property type="taxonomic scope" value="Eukaryota"/>
</dbReference>
<keyword evidence="2" id="KW-0611">Plant defense</keyword>
<dbReference type="InterPro" id="IPR000157">
    <property type="entry name" value="TIR_dom"/>
</dbReference>
<evidence type="ECO:0000313" key="5">
    <source>
        <dbReference type="EnsemblPlants" id="AES87050"/>
    </source>
</evidence>
<evidence type="ECO:0000313" key="4">
    <source>
        <dbReference type="EMBL" id="AES87050.2"/>
    </source>
</evidence>
<evidence type="ECO:0000256" key="2">
    <source>
        <dbReference type="ARBA" id="ARBA00022821"/>
    </source>
</evidence>
<sequence length="520" mass="59188">MSDFTSSFYKIRKYKSISTTTTYQKKIYNVYLSFCNKDAGSFALQLYTALSSEARVSVFWDNARLGSGDRQISTSAVNIIGNCRVAVIIFSMKYFNSMWCLQEFEKITECCQRVTDGLTVLPVFFDGAYPCNGRLHKNMFGDPFDYYVDRILMVTETSKEQDIFMSWVAAVSDKAFKYSASRYSLRKSVSGNEGEYIKDVVELVTYGGSTQEETPSVKSGAHDVIQLLKQSKSPLVIGIWGMVGIGKSTIAKAIYDQVGPYFELRVSLMPGMLGEKRMLNFFNNFVWISFGQGSKIIITTRDRYVLKKHGVDHIYRVKELGENESLALLNWGSLILGDCLLLLKNLGRFCMEKTYILEWKGVLRSLERFSIPVPQLLEAIEKSFSDLSVNEMQIFLDIAYFFIGMNQNDVLKTLNMSTQSTTLQINLLEDKSLVTIDENNRLQMHVLLQAMARDIITRESIKDFTVFLSSRGEDSRVKFISHLYSSLQNAGIYVLWSWDKTVSPCISNLSYSIFDSVISF</sequence>
<organism evidence="4 6">
    <name type="scientific">Medicago truncatula</name>
    <name type="common">Barrel medic</name>
    <name type="synonym">Medicago tribuloides</name>
    <dbReference type="NCBI Taxonomy" id="3880"/>
    <lineage>
        <taxon>Eukaryota</taxon>
        <taxon>Viridiplantae</taxon>
        <taxon>Streptophyta</taxon>
        <taxon>Embryophyta</taxon>
        <taxon>Tracheophyta</taxon>
        <taxon>Spermatophyta</taxon>
        <taxon>Magnoliopsida</taxon>
        <taxon>eudicotyledons</taxon>
        <taxon>Gunneridae</taxon>
        <taxon>Pentapetalae</taxon>
        <taxon>rosids</taxon>
        <taxon>fabids</taxon>
        <taxon>Fabales</taxon>
        <taxon>Fabaceae</taxon>
        <taxon>Papilionoideae</taxon>
        <taxon>50 kb inversion clade</taxon>
        <taxon>NPAAA clade</taxon>
        <taxon>Hologalegina</taxon>
        <taxon>IRL clade</taxon>
        <taxon>Trifolieae</taxon>
        <taxon>Medicago</taxon>
    </lineage>
</organism>
<keyword evidence="1" id="KW-0677">Repeat</keyword>
<name>G7JSB1_MEDTR</name>
<dbReference type="GO" id="GO:0007165">
    <property type="term" value="P:signal transduction"/>
    <property type="evidence" value="ECO:0007669"/>
    <property type="project" value="InterPro"/>
</dbReference>